<dbReference type="Proteomes" id="UP000002045">
    <property type="component" value="Chromosome"/>
</dbReference>
<evidence type="ECO:0000313" key="1">
    <source>
        <dbReference type="EMBL" id="CBJ82919.1"/>
    </source>
</evidence>
<sequence length="83" mass="9457">MIKCLKNQHYSAYRDTTTPDFTASMLTCNHFCKFNQNVFFLNILTSPDSALSKRTSPSTVIGKNKDYSEQINNVIFLIVTLCI</sequence>
<dbReference type="HOGENOM" id="CLU_2541792_0_0_6"/>
<gene>
    <name evidence="1" type="ordered locus">XBJ1_3801</name>
</gene>
<dbReference type="STRING" id="406818.XBJ1_3801"/>
<protein>
    <submittedName>
        <fullName evidence="1">Uncharacterized protein</fullName>
    </submittedName>
</protein>
<dbReference type="KEGG" id="xbo:XBJ1_3801"/>
<dbReference type="EMBL" id="FN667741">
    <property type="protein sequence ID" value="CBJ82919.1"/>
    <property type="molecule type" value="Genomic_DNA"/>
</dbReference>
<proteinExistence type="predicted"/>
<name>D3V5J0_XENBS</name>
<organism evidence="1 2">
    <name type="scientific">Xenorhabdus bovienii (strain SS-2004)</name>
    <name type="common">Xenorhabdus nematophila subsp. bovienii</name>
    <dbReference type="NCBI Taxonomy" id="406818"/>
    <lineage>
        <taxon>Bacteria</taxon>
        <taxon>Pseudomonadati</taxon>
        <taxon>Pseudomonadota</taxon>
        <taxon>Gammaproteobacteria</taxon>
        <taxon>Enterobacterales</taxon>
        <taxon>Morganellaceae</taxon>
        <taxon>Xenorhabdus</taxon>
    </lineage>
</organism>
<evidence type="ECO:0000313" key="2">
    <source>
        <dbReference type="Proteomes" id="UP000002045"/>
    </source>
</evidence>
<accession>D3V5J0</accession>
<dbReference type="AlphaFoldDB" id="D3V5J0"/>
<reference evidence="1 2" key="1">
    <citation type="journal article" date="2011" name="PLoS ONE">
        <title>The entomopathogenic bacterial endosymbionts xenorhabdus and photorhabdus: convergent lifestyles from divergent genomes.</title>
        <authorList>
            <person name="Chaston J.M."/>
            <person name="Suen G."/>
            <person name="Tucker S.L."/>
            <person name="Andersen A.W."/>
            <person name="Bhasin A."/>
            <person name="Bode E."/>
            <person name="Bode H.B."/>
            <person name="Brachmann A.O."/>
            <person name="Cowles C.E."/>
            <person name="Cowles K.N."/>
            <person name="Darby C."/>
            <person name="de Leon L."/>
            <person name="Drace K."/>
            <person name="Du Z."/>
            <person name="Givaudan A."/>
            <person name="Herbert Tran E.E."/>
            <person name="Jewell K.A."/>
            <person name="Knack J.J."/>
            <person name="Krasomil-Osterfeld K.C."/>
            <person name="Kukor R."/>
            <person name="Lanois A."/>
            <person name="Latreille P."/>
            <person name="Leimgruber N.K."/>
            <person name="Lipke C.M."/>
            <person name="Liu R."/>
            <person name="Lu X."/>
            <person name="Martens E.C."/>
            <person name="Marri P.R."/>
            <person name="Medigue C."/>
            <person name="Menard M.L."/>
            <person name="Miller N.M."/>
            <person name="Morales-Soto N."/>
            <person name="Norton S."/>
            <person name="Ogier J.C."/>
            <person name="Orchard S.S."/>
            <person name="Park D."/>
            <person name="Park Y."/>
            <person name="Qurollo B.A."/>
            <person name="Sugar D.R."/>
            <person name="Richards G.R."/>
            <person name="Rouy Z."/>
            <person name="Slominski B."/>
            <person name="Slominski K."/>
            <person name="Snyder H."/>
            <person name="Tjaden B.C."/>
            <person name="van der Hoeven R."/>
            <person name="Welch R.D."/>
            <person name="Wheeler C."/>
            <person name="Xiang B."/>
            <person name="Barbazuk B."/>
            <person name="Gaudriault S."/>
            <person name="Goodner B."/>
            <person name="Slater S.C."/>
            <person name="Forst S."/>
            <person name="Goldman B.S."/>
            <person name="Goodrich-Blair H."/>
        </authorList>
    </citation>
    <scope>NUCLEOTIDE SEQUENCE [LARGE SCALE GENOMIC DNA]</scope>
    <source>
        <strain evidence="1 2">SS-2004</strain>
    </source>
</reference>